<proteinExistence type="predicted"/>
<dbReference type="SUPFAM" id="SSF101082">
    <property type="entry name" value="Typo IV secretion system protein TraC"/>
    <property type="match status" value="1"/>
</dbReference>
<dbReference type="EMBL" id="LUUH01000074">
    <property type="protein sequence ID" value="OAI00912.1"/>
    <property type="molecule type" value="Genomic_DNA"/>
</dbReference>
<evidence type="ECO:0008006" key="4">
    <source>
        <dbReference type="Google" id="ProtNLM"/>
    </source>
</evidence>
<dbReference type="InterPro" id="IPR014158">
    <property type="entry name" value="T4SS_VirB5"/>
</dbReference>
<dbReference type="AlphaFoldDB" id="A0A177M5F0"/>
<dbReference type="CDD" id="cd14262">
    <property type="entry name" value="VirB5_like"/>
    <property type="match status" value="1"/>
</dbReference>
<protein>
    <recommendedName>
        <fullName evidence="4">Type IV secretion system family protein</fullName>
    </recommendedName>
</protein>
<accession>A0A177M5F0</accession>
<comment type="caution">
    <text evidence="2">The sequence shown here is derived from an EMBL/GenBank/DDBJ whole genome shotgun (WGS) entry which is preliminary data.</text>
</comment>
<gene>
    <name evidence="2" type="ORF">A1353_19070</name>
</gene>
<dbReference type="Gene3D" id="1.20.58.430">
    <property type="entry name" value="Type IV secretion system, VirB5-domain"/>
    <property type="match status" value="1"/>
</dbReference>
<dbReference type="RefSeq" id="WP_064037746.1">
    <property type="nucleotide sequence ID" value="NZ_LUUH01000074.1"/>
</dbReference>
<evidence type="ECO:0000313" key="2">
    <source>
        <dbReference type="EMBL" id="OAI00912.1"/>
    </source>
</evidence>
<reference evidence="2 3" key="1">
    <citation type="submission" date="2016-03" db="EMBL/GenBank/DDBJ databases">
        <authorList>
            <person name="Ploux O."/>
        </authorList>
    </citation>
    <scope>NUCLEOTIDE SEQUENCE [LARGE SCALE GENOMIC DNA]</scope>
    <source>
        <strain evidence="2 3">R-45371</strain>
    </source>
</reference>
<evidence type="ECO:0000313" key="3">
    <source>
        <dbReference type="Proteomes" id="UP000077763"/>
    </source>
</evidence>
<sequence length="260" mass="28405">MKALINTPKSLIAASLTLALYGDIASAIDIVNDPAHMAETIAGWAANHSDEIEQITKLTEQLQQLQQTYQMVTSTYNGMTGNRGFGAVQTLTSAARNYLPQSATDMLDVIDGASATYNGLSGQVQAFTNQNAILSPGAIANLNMNANQLKLFTQRRKNNAAVQATATQSMDAASQRFSYIQQLMNQVNTTNDPKGIAELQARITGEQAMLQNDQTKMQQTYAYLHNQEVVTEQQMRELAIQQVGRTSDLVQPNYSIVNNP</sequence>
<dbReference type="Proteomes" id="UP000077763">
    <property type="component" value="Unassembled WGS sequence"/>
</dbReference>
<name>A0A177M5F0_METMH</name>
<dbReference type="InterPro" id="IPR023220">
    <property type="entry name" value="T4SS_VirB5-domain"/>
</dbReference>
<dbReference type="Pfam" id="PF07996">
    <property type="entry name" value="T4SS"/>
    <property type="match status" value="1"/>
</dbReference>
<evidence type="ECO:0000256" key="1">
    <source>
        <dbReference type="SAM" id="Coils"/>
    </source>
</evidence>
<keyword evidence="1" id="KW-0175">Coiled coil</keyword>
<feature type="coiled-coil region" evidence="1">
    <location>
        <begin position="45"/>
        <end position="75"/>
    </location>
</feature>
<organism evidence="2 3">
    <name type="scientific">Methylomonas methanica</name>
    <dbReference type="NCBI Taxonomy" id="421"/>
    <lineage>
        <taxon>Bacteria</taxon>
        <taxon>Pseudomonadati</taxon>
        <taxon>Pseudomonadota</taxon>
        <taxon>Gammaproteobacteria</taxon>
        <taxon>Methylococcales</taxon>
        <taxon>Methylococcaceae</taxon>
        <taxon>Methylomonas</taxon>
    </lineage>
</organism>